<evidence type="ECO:0000256" key="4">
    <source>
        <dbReference type="ARBA" id="ARBA00023012"/>
    </source>
</evidence>
<dbReference type="RefSeq" id="WP_010361760.1">
    <property type="nucleotide sequence ID" value="NZ_AHBZ03000027.1"/>
</dbReference>
<evidence type="ECO:0000256" key="5">
    <source>
        <dbReference type="PROSITE-ProRule" id="PRU00169"/>
    </source>
</evidence>
<dbReference type="Pfam" id="PF00512">
    <property type="entry name" value="HisKA"/>
    <property type="match status" value="1"/>
</dbReference>
<evidence type="ECO:0000256" key="1">
    <source>
        <dbReference type="ARBA" id="ARBA00000085"/>
    </source>
</evidence>
<evidence type="ECO:0000256" key="3">
    <source>
        <dbReference type="ARBA" id="ARBA00022553"/>
    </source>
</evidence>
<reference evidence="8" key="2">
    <citation type="submission" date="2015-03" db="EMBL/GenBank/DDBJ databases">
        <title>Genome sequence of Pseudoalteromonas citrea.</title>
        <authorList>
            <person name="Xie B.-B."/>
            <person name="Rong J.-C."/>
            <person name="Qin Q.-L."/>
            <person name="Zhang Y.-Z."/>
        </authorList>
    </citation>
    <scope>NUCLEOTIDE SEQUENCE</scope>
    <source>
        <strain evidence="8">DSM 8771</strain>
    </source>
</reference>
<dbReference type="AlphaFoldDB" id="A0AAD4AEG9"/>
<keyword evidence="4" id="KW-0902">Two-component regulatory system</keyword>
<dbReference type="Gene3D" id="1.10.287.130">
    <property type="match status" value="1"/>
</dbReference>
<dbReference type="CDD" id="cd16922">
    <property type="entry name" value="HATPase_EvgS-ArcB-TorS-like"/>
    <property type="match status" value="1"/>
</dbReference>
<dbReference type="SUPFAM" id="SSF52172">
    <property type="entry name" value="CheY-like"/>
    <property type="match status" value="1"/>
</dbReference>
<dbReference type="SUPFAM" id="SSF47384">
    <property type="entry name" value="Homodimeric domain of signal transducing histidine kinase"/>
    <property type="match status" value="1"/>
</dbReference>
<protein>
    <recommendedName>
        <fullName evidence="2">histidine kinase</fullName>
        <ecNumber evidence="2">2.7.13.3</ecNumber>
    </recommendedName>
</protein>
<dbReference type="PROSITE" id="PS50110">
    <property type="entry name" value="RESPONSE_REGULATORY"/>
    <property type="match status" value="1"/>
</dbReference>
<organism evidence="8 9">
    <name type="scientific">Pseudoalteromonas citrea</name>
    <dbReference type="NCBI Taxonomy" id="43655"/>
    <lineage>
        <taxon>Bacteria</taxon>
        <taxon>Pseudomonadati</taxon>
        <taxon>Pseudomonadota</taxon>
        <taxon>Gammaproteobacteria</taxon>
        <taxon>Alteromonadales</taxon>
        <taxon>Pseudoalteromonadaceae</taxon>
        <taxon>Pseudoalteromonas</taxon>
    </lineage>
</organism>
<dbReference type="InterPro" id="IPR001789">
    <property type="entry name" value="Sig_transdc_resp-reg_receiver"/>
</dbReference>
<dbReference type="SUPFAM" id="SSF55785">
    <property type="entry name" value="PYP-like sensor domain (PAS domain)"/>
    <property type="match status" value="2"/>
</dbReference>
<dbReference type="SMART" id="SM00388">
    <property type="entry name" value="HisKA"/>
    <property type="match status" value="1"/>
</dbReference>
<dbReference type="EMBL" id="AHBZ03000027">
    <property type="protein sequence ID" value="KAF7764465.1"/>
    <property type="molecule type" value="Genomic_DNA"/>
</dbReference>
<dbReference type="GO" id="GO:0000155">
    <property type="term" value="F:phosphorelay sensor kinase activity"/>
    <property type="evidence" value="ECO:0007669"/>
    <property type="project" value="InterPro"/>
</dbReference>
<name>A0AAD4AEG9_9GAMM</name>
<dbReference type="InterPro" id="IPR004358">
    <property type="entry name" value="Sig_transdc_His_kin-like_C"/>
</dbReference>
<comment type="catalytic activity">
    <reaction evidence="1">
        <text>ATP + protein L-histidine = ADP + protein N-phospho-L-histidine.</text>
        <dbReference type="EC" id="2.7.13.3"/>
    </reaction>
</comment>
<dbReference type="CDD" id="cd00082">
    <property type="entry name" value="HisKA"/>
    <property type="match status" value="1"/>
</dbReference>
<dbReference type="SMART" id="SM00387">
    <property type="entry name" value="HATPase_c"/>
    <property type="match status" value="1"/>
</dbReference>
<dbReference type="SMART" id="SM00448">
    <property type="entry name" value="REC"/>
    <property type="match status" value="1"/>
</dbReference>
<evidence type="ECO:0000259" key="6">
    <source>
        <dbReference type="PROSITE" id="PS50109"/>
    </source>
</evidence>
<evidence type="ECO:0000313" key="9">
    <source>
        <dbReference type="Proteomes" id="UP000016487"/>
    </source>
</evidence>
<dbReference type="InterPro" id="IPR035965">
    <property type="entry name" value="PAS-like_dom_sf"/>
</dbReference>
<dbReference type="Proteomes" id="UP000016487">
    <property type="component" value="Unassembled WGS sequence"/>
</dbReference>
<accession>A0AAD4AEG9</accession>
<dbReference type="PANTHER" id="PTHR45339">
    <property type="entry name" value="HYBRID SIGNAL TRANSDUCTION HISTIDINE KINASE J"/>
    <property type="match status" value="1"/>
</dbReference>
<feature type="domain" description="Histidine kinase" evidence="6">
    <location>
        <begin position="392"/>
        <end position="618"/>
    </location>
</feature>
<evidence type="ECO:0000259" key="7">
    <source>
        <dbReference type="PROSITE" id="PS50110"/>
    </source>
</evidence>
<dbReference type="SUPFAM" id="SSF55874">
    <property type="entry name" value="ATPase domain of HSP90 chaperone/DNA topoisomerase II/histidine kinase"/>
    <property type="match status" value="1"/>
</dbReference>
<dbReference type="Pfam" id="PF02518">
    <property type="entry name" value="HATPase_c"/>
    <property type="match status" value="1"/>
</dbReference>
<dbReference type="Pfam" id="PF00072">
    <property type="entry name" value="Response_reg"/>
    <property type="match status" value="1"/>
</dbReference>
<evidence type="ECO:0000313" key="8">
    <source>
        <dbReference type="EMBL" id="KAF7764465.1"/>
    </source>
</evidence>
<feature type="modified residue" description="4-aspartylphosphate" evidence="5">
    <location>
        <position position="849"/>
    </location>
</feature>
<dbReference type="Gene3D" id="3.30.565.10">
    <property type="entry name" value="Histidine kinase-like ATPase, C-terminal domain"/>
    <property type="match status" value="1"/>
</dbReference>
<comment type="caution">
    <text evidence="8">The sequence shown here is derived from an EMBL/GenBank/DDBJ whole genome shotgun (WGS) entry which is preliminary data.</text>
</comment>
<dbReference type="PRINTS" id="PR00344">
    <property type="entry name" value="BCTRLSENSOR"/>
</dbReference>
<sequence length="920" mass="103981">MQLLLNTLPLMRITSSGDISTINEGCRLLLQLSENEMRNKPLSHFFAFSPYFDHRTIVLGESATVTAYYKNRFAYSLQFYHCEPDKYDILVINNQAGASHLSSLSSTYILDTAISCANIGIWRFDTSFNNVYFSDSFYQLIKQLPSDGLSWDRFTSLIHTDDQIQLKRLFIESQPNMPLSFEFRMTISGQVHWYQILANQPNNYKNYWYGTLQECSQEKQMTKALNEANESRRIALEAGKIGSWRSVKQDQHWEWAWDEQANAIFQMDISETTQISSWLKNIHPDDISNAFKAFRHALKTGKEFEHECRYIQPSNNTIHLLIKGLVTQNSVCESIRIDGVVIDQTTAFKTKAQLQEVNLNLEEKVRARTAELDNALKHAETANKSKSDFLSMMSHELRTPMNVIIGALDLLTLQDNNLEEQELLDTASISANNLVSILNDILDITKIEAGKLELDCVDFDLSELIYNILVVFGPVARAKGVNLSVFESTLLPAFINTDDNRVRQVLFNLISNAIKFCGNTDDKAGSVIINIDWQPENELIHTLIVSVQDNGIGIDKATQKKLFTPFTQADKTTTRRFGGTGLGLAICGRLIDLMGGQLDVQSEPLEGSTFTVRIPIWHSQPRKQALPLVTITLVTNDENELHTLHLIKMLNTTRITQVSPWSSLKTLEAQQTYILIINSPYEQTQLNILKHIQNNAIILINGDNLAPIKRIVHNVPISFLSTQTFFSIKKLLDRLNNSAIYAAPNMCEADFDLNLDATANIDEEPSHHNIERLTSAADHNANPPALITPKNLEVAHSSATILLVEDNPFNQKLMTKQLTKLGYTCDIAQNGELGLSQWQEKSYTLILTDCHMPEMDGYEMTELIRQKEQRLGIAPIPIIAVTGAAMKGDRDYCLSKGMSDFISKPITLDKFKTVIGRWYA</sequence>
<dbReference type="PROSITE" id="PS50109">
    <property type="entry name" value="HIS_KIN"/>
    <property type="match status" value="1"/>
</dbReference>
<dbReference type="Pfam" id="PF08447">
    <property type="entry name" value="PAS_3"/>
    <property type="match status" value="1"/>
</dbReference>
<dbReference type="Gene3D" id="3.40.50.2300">
    <property type="match status" value="1"/>
</dbReference>
<dbReference type="EC" id="2.7.13.3" evidence="2"/>
<keyword evidence="3 5" id="KW-0597">Phosphoprotein</keyword>
<evidence type="ECO:0000256" key="2">
    <source>
        <dbReference type="ARBA" id="ARBA00012438"/>
    </source>
</evidence>
<dbReference type="CDD" id="cd17546">
    <property type="entry name" value="REC_hyHK_CKI1_RcsC-like"/>
    <property type="match status" value="1"/>
</dbReference>
<gene>
    <name evidence="8" type="ORF">PCIT_b0471</name>
</gene>
<dbReference type="InterPro" id="IPR036097">
    <property type="entry name" value="HisK_dim/P_sf"/>
</dbReference>
<keyword evidence="8" id="KW-0808">Transferase</keyword>
<feature type="domain" description="Response regulatory" evidence="7">
    <location>
        <begin position="800"/>
        <end position="919"/>
    </location>
</feature>
<keyword evidence="8" id="KW-0418">Kinase</keyword>
<dbReference type="InterPro" id="IPR013655">
    <property type="entry name" value="PAS_fold_3"/>
</dbReference>
<dbReference type="InterPro" id="IPR003594">
    <property type="entry name" value="HATPase_dom"/>
</dbReference>
<dbReference type="InterPro" id="IPR005467">
    <property type="entry name" value="His_kinase_dom"/>
</dbReference>
<reference evidence="8" key="1">
    <citation type="journal article" date="2012" name="J. Bacteriol.">
        <title>Genome sequences of type strains of seven species of the marine bacterium Pseudoalteromonas.</title>
        <authorList>
            <person name="Xie B.B."/>
            <person name="Shu Y.L."/>
            <person name="Qin Q.L."/>
            <person name="Rong J.C."/>
            <person name="Zhang X.Y."/>
            <person name="Chen X.L."/>
            <person name="Shi M."/>
            <person name="He H.L."/>
            <person name="Zhou B.C."/>
            <person name="Zhang Y.Z."/>
        </authorList>
    </citation>
    <scope>NUCLEOTIDE SEQUENCE</scope>
    <source>
        <strain evidence="8">DSM 8771</strain>
    </source>
</reference>
<dbReference type="FunFam" id="3.30.565.10:FF:000010">
    <property type="entry name" value="Sensor histidine kinase RcsC"/>
    <property type="match status" value="1"/>
</dbReference>
<dbReference type="InterPro" id="IPR003661">
    <property type="entry name" value="HisK_dim/P_dom"/>
</dbReference>
<proteinExistence type="predicted"/>
<dbReference type="Gene3D" id="3.30.450.20">
    <property type="entry name" value="PAS domain"/>
    <property type="match status" value="2"/>
</dbReference>
<dbReference type="InterPro" id="IPR036890">
    <property type="entry name" value="HATPase_C_sf"/>
</dbReference>
<dbReference type="InterPro" id="IPR011006">
    <property type="entry name" value="CheY-like_superfamily"/>
</dbReference>
<dbReference type="PANTHER" id="PTHR45339:SF1">
    <property type="entry name" value="HYBRID SIGNAL TRANSDUCTION HISTIDINE KINASE J"/>
    <property type="match status" value="1"/>
</dbReference>